<feature type="region of interest" description="Disordered" evidence="1">
    <location>
        <begin position="398"/>
        <end position="424"/>
    </location>
</feature>
<dbReference type="Gene3D" id="1.10.8.10">
    <property type="entry name" value="DNA helicase RuvA subunit, C-terminal domain"/>
    <property type="match status" value="1"/>
</dbReference>
<feature type="region of interest" description="Disordered" evidence="1">
    <location>
        <begin position="1"/>
        <end position="235"/>
    </location>
</feature>
<dbReference type="InterPro" id="IPR045046">
    <property type="entry name" value="Vps9-like"/>
</dbReference>
<keyword evidence="5" id="KW-1185">Reference proteome</keyword>
<dbReference type="PROSITE" id="PS51205">
    <property type="entry name" value="VPS9"/>
    <property type="match status" value="1"/>
</dbReference>
<name>A0ABR4ACQ7_9LECA</name>
<dbReference type="SUPFAM" id="SSF46934">
    <property type="entry name" value="UBA-like"/>
    <property type="match status" value="1"/>
</dbReference>
<dbReference type="Pfam" id="PF18151">
    <property type="entry name" value="DUF5601"/>
    <property type="match status" value="1"/>
</dbReference>
<dbReference type="SUPFAM" id="SSF109993">
    <property type="entry name" value="VPS9 domain"/>
    <property type="match status" value="1"/>
</dbReference>
<evidence type="ECO:0000259" key="3">
    <source>
        <dbReference type="PROSITE" id="PS51205"/>
    </source>
</evidence>
<dbReference type="Pfam" id="PF02845">
    <property type="entry name" value="CUE"/>
    <property type="match status" value="1"/>
</dbReference>
<feature type="compositionally biased region" description="Polar residues" evidence="1">
    <location>
        <begin position="34"/>
        <end position="60"/>
    </location>
</feature>
<feature type="compositionally biased region" description="Polar residues" evidence="1">
    <location>
        <begin position="611"/>
        <end position="625"/>
    </location>
</feature>
<dbReference type="InterPro" id="IPR041804">
    <property type="entry name" value="Vps9_CUE"/>
</dbReference>
<dbReference type="SMART" id="SM00546">
    <property type="entry name" value="CUE"/>
    <property type="match status" value="1"/>
</dbReference>
<protein>
    <recommendedName>
        <fullName evidence="6">Guanine nucleotide exchange factor Vps9</fullName>
    </recommendedName>
</protein>
<evidence type="ECO:0008006" key="6">
    <source>
        <dbReference type="Google" id="ProtNLM"/>
    </source>
</evidence>
<dbReference type="InterPro" id="IPR009060">
    <property type="entry name" value="UBA-like_sf"/>
</dbReference>
<evidence type="ECO:0000259" key="2">
    <source>
        <dbReference type="PROSITE" id="PS51140"/>
    </source>
</evidence>
<dbReference type="Pfam" id="PF02204">
    <property type="entry name" value="VPS9"/>
    <property type="match status" value="1"/>
</dbReference>
<sequence>MSSLEPSTNTLDPPDPRQKTKATHQSPAVFGNLVFTQGQRGASKPYTVSESVADSRQPNNALADINEEETQQTRPIGQENEVKGSHDDVAELDRKTQLLSVSPHTPSDSPHLGKRAALRKQDGPGSYGLQELKEDIYLDPTPKTPRQESSPSREPSVGEAIKGEDGSTSEIQSIMDQFDECDYAVEDDEVEGSNLEVGGARLEAPVLHPPRQSSLEPLRPDSPPPSTESTDRGEVPMYQLDYAKPSHDLSASDAAFESTPMRTSSLPHSAPLQAGGPLTPSPNPSMSLPKLPPPDPDPEPDLPFDFHRFLEQLRHRTADPVAKFLRSFLIEFGKKQWMVHEQVKIINDFLTFITNKMAVCEVWQGVSDAEFDNAKEGMEKLVMNRLYSQTFSPAIPAPVPLQGPKGKRKDTEKTMGPGRRGQHQEDIERDEILGQKVRIYGWVQEEHLDIPAVGDSGRRFLILAQQELLKIKTYRAPRDKVICVLNCCKVIFGLLRNSKQSDTSADSFVPLLIYVVLHANPDHLVSNVQYILRFRNQDKLSGEAGYYLSSLMGAIQFIENLDRTSLTISDEDFEKNVEAAVSVIAERHKEGIPSPTPPQPPPRNPLHPQFSEKSGLSQPEVTPRNSIEAEYSTPRRSTSSRDTLGPLPGNDGSVDGTAVSGLLRTIQKPLSNIGRIFAEDQANPPLRNQSGPSIPLGPPPRLSPAVFQPPRHSNEARRSVEESRPAGNPNPSQERKLSAQDAAARQASAEAAEAQRIQRAEHKTVVETLAGMFPDLDRDVIDDVVRQKQGRVGLAVDACLALNS</sequence>
<dbReference type="PROSITE" id="PS51140">
    <property type="entry name" value="CUE"/>
    <property type="match status" value="1"/>
</dbReference>
<dbReference type="InterPro" id="IPR041545">
    <property type="entry name" value="DUF5601"/>
</dbReference>
<dbReference type="SMART" id="SM00167">
    <property type="entry name" value="VPS9"/>
    <property type="match status" value="1"/>
</dbReference>
<feature type="compositionally biased region" description="Low complexity" evidence="1">
    <location>
        <begin position="739"/>
        <end position="755"/>
    </location>
</feature>
<feature type="compositionally biased region" description="Acidic residues" evidence="1">
    <location>
        <begin position="177"/>
        <end position="191"/>
    </location>
</feature>
<feature type="compositionally biased region" description="Low complexity" evidence="1">
    <location>
        <begin position="632"/>
        <end position="643"/>
    </location>
</feature>
<organism evidence="4 5">
    <name type="scientific">Stereocaulon virgatum</name>
    <dbReference type="NCBI Taxonomy" id="373712"/>
    <lineage>
        <taxon>Eukaryota</taxon>
        <taxon>Fungi</taxon>
        <taxon>Dikarya</taxon>
        <taxon>Ascomycota</taxon>
        <taxon>Pezizomycotina</taxon>
        <taxon>Lecanoromycetes</taxon>
        <taxon>OSLEUM clade</taxon>
        <taxon>Lecanoromycetidae</taxon>
        <taxon>Lecanorales</taxon>
        <taxon>Lecanorineae</taxon>
        <taxon>Stereocaulaceae</taxon>
        <taxon>Stereocaulon</taxon>
    </lineage>
</organism>
<feature type="compositionally biased region" description="Polar residues" evidence="1">
    <location>
        <begin position="1"/>
        <end position="11"/>
    </location>
</feature>
<feature type="compositionally biased region" description="Polar residues" evidence="1">
    <location>
        <begin position="166"/>
        <end position="175"/>
    </location>
</feature>
<feature type="region of interest" description="Disordered" evidence="1">
    <location>
        <begin position="256"/>
        <end position="299"/>
    </location>
</feature>
<dbReference type="Gene3D" id="1.20.1050.80">
    <property type="entry name" value="VPS9 domain"/>
    <property type="match status" value="1"/>
</dbReference>
<gene>
    <name evidence="4" type="ORF">N7G274_004660</name>
</gene>
<dbReference type="InterPro" id="IPR037191">
    <property type="entry name" value="VPS9_dom_sf"/>
</dbReference>
<evidence type="ECO:0000313" key="4">
    <source>
        <dbReference type="EMBL" id="KAL2042900.1"/>
    </source>
</evidence>
<feature type="compositionally biased region" description="Basic and acidic residues" evidence="1">
    <location>
        <begin position="80"/>
        <end position="96"/>
    </location>
</feature>
<dbReference type="PANTHER" id="PTHR23101">
    <property type="entry name" value="RAB GDP/GTP EXCHANGE FACTOR"/>
    <property type="match status" value="1"/>
</dbReference>
<dbReference type="InterPro" id="IPR003123">
    <property type="entry name" value="VPS9"/>
</dbReference>
<dbReference type="InterPro" id="IPR003892">
    <property type="entry name" value="CUE"/>
</dbReference>
<evidence type="ECO:0000256" key="1">
    <source>
        <dbReference type="SAM" id="MobiDB-lite"/>
    </source>
</evidence>
<feature type="compositionally biased region" description="Pro residues" evidence="1">
    <location>
        <begin position="594"/>
        <end position="605"/>
    </location>
</feature>
<proteinExistence type="predicted"/>
<dbReference type="Gene3D" id="1.10.246.120">
    <property type="match status" value="1"/>
</dbReference>
<accession>A0ABR4ACQ7</accession>
<feature type="domain" description="VPS9" evidence="3">
    <location>
        <begin position="427"/>
        <end position="567"/>
    </location>
</feature>
<dbReference type="PANTHER" id="PTHR23101:SF25">
    <property type="entry name" value="GTPASE-ACTIVATING PROTEIN AND VPS9 DOMAIN-CONTAINING PROTEIN 1"/>
    <property type="match status" value="1"/>
</dbReference>
<evidence type="ECO:0000313" key="5">
    <source>
        <dbReference type="Proteomes" id="UP001590950"/>
    </source>
</evidence>
<reference evidence="4 5" key="1">
    <citation type="submission" date="2024-09" db="EMBL/GenBank/DDBJ databases">
        <title>Rethinking Asexuality: The Enigmatic Case of Functional Sexual Genes in Lepraria (Stereocaulaceae).</title>
        <authorList>
            <person name="Doellman M."/>
            <person name="Sun Y."/>
            <person name="Barcenas-Pena A."/>
            <person name="Lumbsch H.T."/>
            <person name="Grewe F."/>
        </authorList>
    </citation>
    <scope>NUCLEOTIDE SEQUENCE [LARGE SCALE GENOMIC DNA]</scope>
    <source>
        <strain evidence="4 5">Mercado 3170</strain>
    </source>
</reference>
<feature type="region of interest" description="Disordered" evidence="1">
    <location>
        <begin position="682"/>
        <end position="757"/>
    </location>
</feature>
<comment type="caution">
    <text evidence="4">The sequence shown here is derived from an EMBL/GenBank/DDBJ whole genome shotgun (WGS) entry which is preliminary data.</text>
</comment>
<feature type="compositionally biased region" description="Polar residues" evidence="1">
    <location>
        <begin position="97"/>
        <end position="108"/>
    </location>
</feature>
<feature type="domain" description="CUE" evidence="2">
    <location>
        <begin position="761"/>
        <end position="804"/>
    </location>
</feature>
<feature type="compositionally biased region" description="Basic and acidic residues" evidence="1">
    <location>
        <begin position="712"/>
        <end position="724"/>
    </location>
</feature>
<dbReference type="Proteomes" id="UP001590950">
    <property type="component" value="Unassembled WGS sequence"/>
</dbReference>
<dbReference type="EMBL" id="JBEFKJ010000013">
    <property type="protein sequence ID" value="KAL2042900.1"/>
    <property type="molecule type" value="Genomic_DNA"/>
</dbReference>
<feature type="region of interest" description="Disordered" evidence="1">
    <location>
        <begin position="589"/>
        <end position="656"/>
    </location>
</feature>
<dbReference type="CDD" id="cd14369">
    <property type="entry name" value="CUE_VPS9_like"/>
    <property type="match status" value="1"/>
</dbReference>